<keyword evidence="3" id="KW-1185">Reference proteome</keyword>
<dbReference type="Proteomes" id="UP000007800">
    <property type="component" value="Unassembled WGS sequence"/>
</dbReference>
<dbReference type="OrthoDB" id="10571687at2759"/>
<evidence type="ECO:0000313" key="3">
    <source>
        <dbReference type="Proteomes" id="UP000007800"/>
    </source>
</evidence>
<feature type="compositionally biased region" description="Low complexity" evidence="1">
    <location>
        <begin position="117"/>
        <end position="137"/>
    </location>
</feature>
<sequence>MEEMQADECASTSGDTVERATGSGSSSSGSAFSCMVRLAPCDLVSSQSGKGYYGKEEVDDLIDLMECEMESLECDVEYWKTLFNQSQDELNYNRTLIENLEQDLHRIRGDTSGLGALQSDQQEQQQNSQSSSLGRSSFASSCSSNSVLSQTLDASSRTVFSQSAASSRPVSLRSSPSTSSDKRRQRAARRKGIRVIRLGRRKSAVRETAQGGTSQGLYNGVTSSLGSLWKRMTGHSSSEKPKERAKILEGLTEEQKDESEAEGTPTTRAPEYRDVPVLGEGRILPTSPSSPRSVDESPAVQTVSPVHDGVSGTARPEPSAASDRRGSPSRPAEVGFTFEEYEREAEKTLGAIFDTTEKIINGDELSFGECLDEVLLPVAKELRAL</sequence>
<feature type="region of interest" description="Disordered" evidence="1">
    <location>
        <begin position="250"/>
        <end position="333"/>
    </location>
</feature>
<evidence type="ECO:0000313" key="2">
    <source>
        <dbReference type="EMBL" id="EER11865.1"/>
    </source>
</evidence>
<dbReference type="OMA" id="KRIAGHT"/>
<dbReference type="EMBL" id="GG676258">
    <property type="protein sequence ID" value="EER11865.1"/>
    <property type="molecule type" value="Genomic_DNA"/>
</dbReference>
<accession>C5KUH8</accession>
<dbReference type="InParanoid" id="C5KUH8"/>
<evidence type="ECO:0000256" key="1">
    <source>
        <dbReference type="SAM" id="MobiDB-lite"/>
    </source>
</evidence>
<gene>
    <name evidence="2" type="ORF">Pmar_PMAR015572</name>
</gene>
<proteinExistence type="predicted"/>
<organism evidence="3">
    <name type="scientific">Perkinsus marinus (strain ATCC 50983 / TXsc)</name>
    <dbReference type="NCBI Taxonomy" id="423536"/>
    <lineage>
        <taxon>Eukaryota</taxon>
        <taxon>Sar</taxon>
        <taxon>Alveolata</taxon>
        <taxon>Perkinsozoa</taxon>
        <taxon>Perkinsea</taxon>
        <taxon>Perkinsida</taxon>
        <taxon>Perkinsidae</taxon>
        <taxon>Perkinsus</taxon>
    </lineage>
</organism>
<reference evidence="2 3" key="1">
    <citation type="submission" date="2008-07" db="EMBL/GenBank/DDBJ databases">
        <authorList>
            <person name="El-Sayed N."/>
            <person name="Caler E."/>
            <person name="Inman J."/>
            <person name="Amedeo P."/>
            <person name="Hass B."/>
            <person name="Wortman J."/>
        </authorList>
    </citation>
    <scope>NUCLEOTIDE SEQUENCE [LARGE SCALE GENOMIC DNA]</scope>
    <source>
        <strain evidence="3">ATCC 50983 / TXsc</strain>
    </source>
</reference>
<dbReference type="RefSeq" id="XP_002780070.1">
    <property type="nucleotide sequence ID" value="XM_002780024.1"/>
</dbReference>
<feature type="compositionally biased region" description="Acidic residues" evidence="1">
    <location>
        <begin position="251"/>
        <end position="261"/>
    </location>
</feature>
<dbReference type="AlphaFoldDB" id="C5KUH8"/>
<protein>
    <submittedName>
        <fullName evidence="2">Uncharacterized protein</fullName>
    </submittedName>
</protein>
<feature type="region of interest" description="Disordered" evidence="1">
    <location>
        <begin position="1"/>
        <end position="30"/>
    </location>
</feature>
<feature type="region of interest" description="Disordered" evidence="1">
    <location>
        <begin position="111"/>
        <end position="137"/>
    </location>
</feature>
<feature type="compositionally biased region" description="Polar residues" evidence="1">
    <location>
        <begin position="210"/>
        <end position="220"/>
    </location>
</feature>
<feature type="compositionally biased region" description="Low complexity" evidence="1">
    <location>
        <begin position="163"/>
        <end position="179"/>
    </location>
</feature>
<name>C5KUH8_PERM5</name>
<dbReference type="GeneID" id="9060619"/>
<feature type="compositionally biased region" description="Basic residues" evidence="1">
    <location>
        <begin position="183"/>
        <end position="203"/>
    </location>
</feature>
<feature type="region of interest" description="Disordered" evidence="1">
    <location>
        <begin position="160"/>
        <end position="220"/>
    </location>
</feature>